<keyword evidence="3" id="KW-0624">Polysaccharide degradation</keyword>
<dbReference type="Pfam" id="PF00544">
    <property type="entry name" value="Pectate_lyase_4"/>
    <property type="match status" value="1"/>
</dbReference>
<dbReference type="InterPro" id="IPR045032">
    <property type="entry name" value="PEL"/>
</dbReference>
<dbReference type="InterPro" id="IPR026444">
    <property type="entry name" value="Secre_tail"/>
</dbReference>
<dbReference type="EMBL" id="QJHK01000005">
    <property type="protein sequence ID" value="PXY41277.1"/>
    <property type="molecule type" value="Genomic_DNA"/>
</dbReference>
<dbReference type="SMART" id="SM00656">
    <property type="entry name" value="Amb_all"/>
    <property type="match status" value="1"/>
</dbReference>
<keyword evidence="1 4" id="KW-0732">Signal</keyword>
<dbReference type="GO" id="GO:0000272">
    <property type="term" value="P:polysaccharide catabolic process"/>
    <property type="evidence" value="ECO:0007669"/>
    <property type="project" value="UniProtKB-KW"/>
</dbReference>
<dbReference type="GO" id="GO:0030570">
    <property type="term" value="F:pectate lyase activity"/>
    <property type="evidence" value="ECO:0007669"/>
    <property type="project" value="InterPro"/>
</dbReference>
<keyword evidence="3" id="KW-0964">Secreted</keyword>
<dbReference type="Pfam" id="PF18962">
    <property type="entry name" value="Por_Secre_tail"/>
    <property type="match status" value="1"/>
</dbReference>
<organism evidence="6 7">
    <name type="scientific">Flavobacterium cheongpyeongense</name>
    <dbReference type="NCBI Taxonomy" id="2212651"/>
    <lineage>
        <taxon>Bacteria</taxon>
        <taxon>Pseudomonadati</taxon>
        <taxon>Bacteroidota</taxon>
        <taxon>Flavobacteriia</taxon>
        <taxon>Flavobacteriales</taxon>
        <taxon>Flavobacteriaceae</taxon>
        <taxon>Flavobacterium</taxon>
    </lineage>
</organism>
<proteinExistence type="inferred from homology"/>
<keyword evidence="3" id="KW-0119">Carbohydrate metabolism</keyword>
<reference evidence="6 7" key="1">
    <citation type="submission" date="2018-05" db="EMBL/GenBank/DDBJ databases">
        <title>Flavobacterium sp. strain IMCC34759, incomplete genome.</title>
        <authorList>
            <person name="Joung Y."/>
            <person name="Cho J."/>
        </authorList>
    </citation>
    <scope>NUCLEOTIDE SEQUENCE [LARGE SCALE GENOMIC DNA]</scope>
    <source>
        <strain evidence="6 7">IMCC34759</strain>
    </source>
</reference>
<dbReference type="RefSeq" id="WP_110306066.1">
    <property type="nucleotide sequence ID" value="NZ_QJHK01000005.1"/>
</dbReference>
<evidence type="ECO:0000313" key="7">
    <source>
        <dbReference type="Proteomes" id="UP000247903"/>
    </source>
</evidence>
<evidence type="ECO:0000256" key="4">
    <source>
        <dbReference type="SAM" id="SignalP"/>
    </source>
</evidence>
<evidence type="ECO:0000256" key="2">
    <source>
        <dbReference type="ARBA" id="ARBA00023239"/>
    </source>
</evidence>
<dbReference type="AlphaFoldDB" id="A0A2V4BRM4"/>
<dbReference type="PANTHER" id="PTHR31683">
    <property type="entry name" value="PECTATE LYASE 18-RELATED"/>
    <property type="match status" value="1"/>
</dbReference>
<protein>
    <submittedName>
        <fullName evidence="6">Pectate lyase</fullName>
    </submittedName>
</protein>
<dbReference type="Gene3D" id="2.160.20.10">
    <property type="entry name" value="Single-stranded right-handed beta-helix, Pectin lyase-like"/>
    <property type="match status" value="1"/>
</dbReference>
<keyword evidence="2 3" id="KW-0456">Lyase</keyword>
<feature type="signal peptide" evidence="4">
    <location>
        <begin position="1"/>
        <end position="19"/>
    </location>
</feature>
<feature type="chain" id="PRO_5015837989" evidence="4">
    <location>
        <begin position="20"/>
        <end position="460"/>
    </location>
</feature>
<dbReference type="Proteomes" id="UP000247903">
    <property type="component" value="Unassembled WGS sequence"/>
</dbReference>
<dbReference type="OrthoDB" id="9804661at2"/>
<gene>
    <name evidence="6" type="ORF">DMB65_07690</name>
</gene>
<comment type="similarity">
    <text evidence="3">Belongs to the polysaccharide lyase 1 family.</text>
</comment>
<name>A0A2V4BRM4_9FLAO</name>
<dbReference type="SUPFAM" id="SSF51126">
    <property type="entry name" value="Pectin lyase-like"/>
    <property type="match status" value="1"/>
</dbReference>
<dbReference type="PANTHER" id="PTHR31683:SF18">
    <property type="entry name" value="PECTATE LYASE 21-RELATED"/>
    <property type="match status" value="1"/>
</dbReference>
<sequence length="460" mass="48620">MRKKFPLLFFLLSLSSVFAQNYYMSVPEGFGAAATGGGTPTVSNTVTVTTYAQLETALKSTATANSVILVSGVIDCIYTSVQLNNKTIIGLPGATLRNTQITIGNSPTSAANSGILYIKQGSDNVIIRNLKFQGPGAYDVDGRDNLTNEGTNVWVDHCEFQDGIDGNFDNKGKADNVTISWCKFTYLKAPTAGGSGGSADHRFTNLVGSGIDDFPTTDANGRFSITFKNCYWAEGCKARMPRARNAELHLLNCYYKTSVSGASAVGLGAGNKGTTCYVENCNFEQVATISSPVTEGSGTVQVKFDGCVKGSTPTAVTGLDAGTAPSKPSYTYTTLTAAQVATYVPDANCGAGATLQVSATGVISTNCPNSLGVNDNVANLELKYYPTVIDNVLNIEFSSIENGKAVVEIFSPNGSKVYTTSKNVAGNEKLELNIANITRGVYICKVQIDNRVKSFKILKG</sequence>
<keyword evidence="7" id="KW-1185">Reference proteome</keyword>
<dbReference type="GO" id="GO:0005576">
    <property type="term" value="C:extracellular region"/>
    <property type="evidence" value="ECO:0007669"/>
    <property type="project" value="UniProtKB-SubCell"/>
</dbReference>
<dbReference type="NCBIfam" id="TIGR04183">
    <property type="entry name" value="Por_Secre_tail"/>
    <property type="match status" value="1"/>
</dbReference>
<evidence type="ECO:0000256" key="1">
    <source>
        <dbReference type="ARBA" id="ARBA00022729"/>
    </source>
</evidence>
<evidence type="ECO:0000259" key="5">
    <source>
        <dbReference type="SMART" id="SM00656"/>
    </source>
</evidence>
<feature type="domain" description="Pectate lyase" evidence="5">
    <location>
        <begin position="41"/>
        <end position="289"/>
    </location>
</feature>
<comment type="subcellular location">
    <subcellularLocation>
        <location evidence="3">Secreted</location>
    </subcellularLocation>
</comment>
<dbReference type="InterPro" id="IPR012334">
    <property type="entry name" value="Pectin_lyas_fold"/>
</dbReference>
<dbReference type="InterPro" id="IPR011050">
    <property type="entry name" value="Pectin_lyase_fold/virulence"/>
</dbReference>
<comment type="caution">
    <text evidence="6">The sequence shown here is derived from an EMBL/GenBank/DDBJ whole genome shotgun (WGS) entry which is preliminary data.</text>
</comment>
<accession>A0A2V4BRM4</accession>
<evidence type="ECO:0000313" key="6">
    <source>
        <dbReference type="EMBL" id="PXY41277.1"/>
    </source>
</evidence>
<evidence type="ECO:0000256" key="3">
    <source>
        <dbReference type="RuleBase" id="RU361173"/>
    </source>
</evidence>
<dbReference type="InterPro" id="IPR002022">
    <property type="entry name" value="Pec_lyase"/>
</dbReference>